<reference evidence="1" key="1">
    <citation type="journal article" date="2014" name="Front. Microbiol.">
        <title>High frequency of phylogenetically diverse reductive dehalogenase-homologous genes in deep subseafloor sedimentary metagenomes.</title>
        <authorList>
            <person name="Kawai M."/>
            <person name="Futagami T."/>
            <person name="Toyoda A."/>
            <person name="Takaki Y."/>
            <person name="Nishi S."/>
            <person name="Hori S."/>
            <person name="Arai W."/>
            <person name="Tsubouchi T."/>
            <person name="Morono Y."/>
            <person name="Uchiyama I."/>
            <person name="Ito T."/>
            <person name="Fujiyama A."/>
            <person name="Inagaki F."/>
            <person name="Takami H."/>
        </authorList>
    </citation>
    <scope>NUCLEOTIDE SEQUENCE</scope>
    <source>
        <strain evidence="1">Expedition CK06-06</strain>
    </source>
</reference>
<accession>X1H9Y9</accession>
<proteinExistence type="predicted"/>
<protein>
    <submittedName>
        <fullName evidence="1">Uncharacterized protein</fullName>
    </submittedName>
</protein>
<organism evidence="1">
    <name type="scientific">marine sediment metagenome</name>
    <dbReference type="NCBI Taxonomy" id="412755"/>
    <lineage>
        <taxon>unclassified sequences</taxon>
        <taxon>metagenomes</taxon>
        <taxon>ecological metagenomes</taxon>
    </lineage>
</organism>
<evidence type="ECO:0000313" key="1">
    <source>
        <dbReference type="EMBL" id="GAH66981.1"/>
    </source>
</evidence>
<dbReference type="AlphaFoldDB" id="X1H9Y9"/>
<gene>
    <name evidence="1" type="ORF">S03H2_46839</name>
</gene>
<name>X1H9Y9_9ZZZZ</name>
<dbReference type="EMBL" id="BARU01029443">
    <property type="protein sequence ID" value="GAH66981.1"/>
    <property type="molecule type" value="Genomic_DNA"/>
</dbReference>
<feature type="non-terminal residue" evidence="1">
    <location>
        <position position="146"/>
    </location>
</feature>
<sequence length="146" mass="16178">MANPLGGIVPIIDLLGKEIKVLPAMGGAVEFLQRPDQEEIEDAVINKDVNTVNAFAEIPEPVPPNIYRPTPPLSRSEKPFYRFFIDGSIRTYFLGTGMEGRRSFPIELAQIGATVVERNDSGRIQIHSHSQQILLLLPKQNQGISD</sequence>
<comment type="caution">
    <text evidence="1">The sequence shown here is derived from an EMBL/GenBank/DDBJ whole genome shotgun (WGS) entry which is preliminary data.</text>
</comment>